<dbReference type="Proteomes" id="UP000282076">
    <property type="component" value="Unassembled WGS sequence"/>
</dbReference>
<evidence type="ECO:0000313" key="2">
    <source>
        <dbReference type="EMBL" id="RKP47856.1"/>
    </source>
</evidence>
<organism evidence="2 3">
    <name type="scientific">Cohnella endophytica</name>
    <dbReference type="NCBI Taxonomy" id="2419778"/>
    <lineage>
        <taxon>Bacteria</taxon>
        <taxon>Bacillati</taxon>
        <taxon>Bacillota</taxon>
        <taxon>Bacilli</taxon>
        <taxon>Bacillales</taxon>
        <taxon>Paenibacillaceae</taxon>
        <taxon>Cohnella</taxon>
    </lineage>
</organism>
<feature type="transmembrane region" description="Helical" evidence="1">
    <location>
        <begin position="7"/>
        <end position="28"/>
    </location>
</feature>
<dbReference type="AlphaFoldDB" id="A0A494XGY2"/>
<sequence>MKLKEKDYAYIIVFLILLLVGIFTFYYGSDKNQIVSYLGFAGTITSLILSVVALIYTFYQSTTSITQAQKITEASEKLNQAIGGFHEVQNQISSSVESMKHVSYQVSEMQNQISASVDSIVQVSNQVSEMDTKVSQVVSGISKAESPTSTDIDSVTFNDIVEILQRNSINGLLTLLLGIYQSRSPKKEFTLGKIIEELNTKYELKLSSDYSYGFLIGFNGTKLIKGLSKNNEEFSLDFIKPDETTKGVLKILDDWHAKAPKYIDKVRTAYSDYYEIKIG</sequence>
<accession>A0A494XGY2</accession>
<evidence type="ECO:0000313" key="3">
    <source>
        <dbReference type="Proteomes" id="UP000282076"/>
    </source>
</evidence>
<dbReference type="RefSeq" id="WP_120979147.1">
    <property type="nucleotide sequence ID" value="NZ_RBZM01000010.1"/>
</dbReference>
<name>A0A494XGY2_9BACL</name>
<protein>
    <submittedName>
        <fullName evidence="2">Uncharacterized protein</fullName>
    </submittedName>
</protein>
<keyword evidence="3" id="KW-1185">Reference proteome</keyword>
<reference evidence="2 3" key="1">
    <citation type="submission" date="2018-10" db="EMBL/GenBank/DDBJ databases">
        <title>Cohnella sp. M2MS4P-1, whole genome shotgun sequence.</title>
        <authorList>
            <person name="Tuo L."/>
        </authorList>
    </citation>
    <scope>NUCLEOTIDE SEQUENCE [LARGE SCALE GENOMIC DNA]</scope>
    <source>
        <strain evidence="2 3">M2MS4P-1</strain>
    </source>
</reference>
<keyword evidence="1" id="KW-1133">Transmembrane helix</keyword>
<gene>
    <name evidence="2" type="ORF">D7Z26_21820</name>
</gene>
<keyword evidence="1" id="KW-0472">Membrane</keyword>
<comment type="caution">
    <text evidence="2">The sequence shown here is derived from an EMBL/GenBank/DDBJ whole genome shotgun (WGS) entry which is preliminary data.</text>
</comment>
<feature type="transmembrane region" description="Helical" evidence="1">
    <location>
        <begin position="34"/>
        <end position="59"/>
    </location>
</feature>
<dbReference type="Gene3D" id="1.20.1170.10">
    <property type="match status" value="1"/>
</dbReference>
<dbReference type="EMBL" id="RBZM01000010">
    <property type="protein sequence ID" value="RKP47856.1"/>
    <property type="molecule type" value="Genomic_DNA"/>
</dbReference>
<keyword evidence="1" id="KW-0812">Transmembrane</keyword>
<evidence type="ECO:0000256" key="1">
    <source>
        <dbReference type="SAM" id="Phobius"/>
    </source>
</evidence>
<dbReference type="OrthoDB" id="3078824at2"/>
<proteinExistence type="predicted"/>
<dbReference type="SUPFAM" id="SSF58104">
    <property type="entry name" value="Methyl-accepting chemotaxis protein (MCP) signaling domain"/>
    <property type="match status" value="1"/>
</dbReference>